<feature type="region of interest" description="Disordered" evidence="1">
    <location>
        <begin position="1"/>
        <end position="23"/>
    </location>
</feature>
<evidence type="ECO:0000313" key="3">
    <source>
        <dbReference type="Proteomes" id="UP000024635"/>
    </source>
</evidence>
<dbReference type="OrthoDB" id="10421076at2759"/>
<evidence type="ECO:0000256" key="1">
    <source>
        <dbReference type="SAM" id="MobiDB-lite"/>
    </source>
</evidence>
<evidence type="ECO:0000313" key="2">
    <source>
        <dbReference type="EMBL" id="EYC40508.1"/>
    </source>
</evidence>
<dbReference type="Proteomes" id="UP000024635">
    <property type="component" value="Unassembled WGS sequence"/>
</dbReference>
<reference evidence="3" key="1">
    <citation type="journal article" date="2015" name="Nat. Genet.">
        <title>The genome and transcriptome of the zoonotic hookworm Ancylostoma ceylanicum identify infection-specific gene families.</title>
        <authorList>
            <person name="Schwarz E.M."/>
            <person name="Hu Y."/>
            <person name="Antoshechkin I."/>
            <person name="Miller M.M."/>
            <person name="Sternberg P.W."/>
            <person name="Aroian R.V."/>
        </authorList>
    </citation>
    <scope>NUCLEOTIDE SEQUENCE</scope>
    <source>
        <strain evidence="3">HY135</strain>
    </source>
</reference>
<sequence>MFTPNPRGKAPGPSPPTDIETEQRHQELLYLRRLWFPWIPSSYQLLKETITAEQDVGHQKTEVSEPQKENEVHEEEPITAEDVTQHTDPSEPSESLEQVAEPELNTAVEQEQAMDSLLISQESEAPRKIYDELHDVVDNAQRQEDSMAESVESHEAQREFTELEKRSEIMAQDAEQMRAVEVRNITH</sequence>
<accession>A0A016WNB5</accession>
<feature type="region of interest" description="Disordered" evidence="1">
    <location>
        <begin position="56"/>
        <end position="100"/>
    </location>
</feature>
<comment type="caution">
    <text evidence="2">The sequence shown here is derived from an EMBL/GenBank/DDBJ whole genome shotgun (WGS) entry which is preliminary data.</text>
</comment>
<dbReference type="AlphaFoldDB" id="A0A016WNB5"/>
<proteinExistence type="predicted"/>
<gene>
    <name evidence="2" type="primary">Acey_s0609.g614</name>
    <name evidence="2" type="ORF">Y032_0609g614</name>
</gene>
<protein>
    <submittedName>
        <fullName evidence="2">Uncharacterized protein</fullName>
    </submittedName>
</protein>
<organism evidence="2 3">
    <name type="scientific">Ancylostoma ceylanicum</name>
    <dbReference type="NCBI Taxonomy" id="53326"/>
    <lineage>
        <taxon>Eukaryota</taxon>
        <taxon>Metazoa</taxon>
        <taxon>Ecdysozoa</taxon>
        <taxon>Nematoda</taxon>
        <taxon>Chromadorea</taxon>
        <taxon>Rhabditida</taxon>
        <taxon>Rhabditina</taxon>
        <taxon>Rhabditomorpha</taxon>
        <taxon>Strongyloidea</taxon>
        <taxon>Ancylostomatidae</taxon>
        <taxon>Ancylostomatinae</taxon>
        <taxon>Ancylostoma</taxon>
    </lineage>
</organism>
<dbReference type="EMBL" id="JARK01000209">
    <property type="protein sequence ID" value="EYC40508.1"/>
    <property type="molecule type" value="Genomic_DNA"/>
</dbReference>
<name>A0A016WNB5_9BILA</name>
<keyword evidence="3" id="KW-1185">Reference proteome</keyword>
<feature type="compositionally biased region" description="Basic and acidic residues" evidence="1">
    <location>
        <begin position="56"/>
        <end position="71"/>
    </location>
</feature>